<organism evidence="1 2">
    <name type="scientific">Mikania micrantha</name>
    <name type="common">bitter vine</name>
    <dbReference type="NCBI Taxonomy" id="192012"/>
    <lineage>
        <taxon>Eukaryota</taxon>
        <taxon>Viridiplantae</taxon>
        <taxon>Streptophyta</taxon>
        <taxon>Embryophyta</taxon>
        <taxon>Tracheophyta</taxon>
        <taxon>Spermatophyta</taxon>
        <taxon>Magnoliopsida</taxon>
        <taxon>eudicotyledons</taxon>
        <taxon>Gunneridae</taxon>
        <taxon>Pentapetalae</taxon>
        <taxon>asterids</taxon>
        <taxon>campanulids</taxon>
        <taxon>Asterales</taxon>
        <taxon>Asteraceae</taxon>
        <taxon>Asteroideae</taxon>
        <taxon>Heliantheae alliance</taxon>
        <taxon>Eupatorieae</taxon>
        <taxon>Mikania</taxon>
    </lineage>
</organism>
<accession>A0A5N6Q2S0</accession>
<evidence type="ECO:0000313" key="1">
    <source>
        <dbReference type="EMBL" id="KAD7478915.1"/>
    </source>
</evidence>
<evidence type="ECO:0000313" key="2">
    <source>
        <dbReference type="Proteomes" id="UP000326396"/>
    </source>
</evidence>
<keyword evidence="2" id="KW-1185">Reference proteome</keyword>
<sequence>MLEVEDEHKNYWFLQPHNNLLQIVDCSSTCTPNYVFQNIDYTHVEFFLTPSNPPTISSFNSLNETFDLGCGNGYSNGVLPGFCDLESQSQIWGLNLGSDPLFSSNHLLQRVGNVRITAVSVFRQWIGFLCVLEQLGQIAGWSKSRRSKSRRRRIRQLGGGGEAPIVEWEVEAPANGGGGALDGEDI</sequence>
<dbReference type="Proteomes" id="UP000326396">
    <property type="component" value="Linkage Group LG1"/>
</dbReference>
<comment type="caution">
    <text evidence="1">The sequence shown here is derived from an EMBL/GenBank/DDBJ whole genome shotgun (WGS) entry which is preliminary data.</text>
</comment>
<dbReference type="EMBL" id="SZYD01000001">
    <property type="protein sequence ID" value="KAD7478915.1"/>
    <property type="molecule type" value="Genomic_DNA"/>
</dbReference>
<gene>
    <name evidence="1" type="ORF">E3N88_02051</name>
</gene>
<dbReference type="OrthoDB" id="551431at2759"/>
<proteinExistence type="predicted"/>
<name>A0A5N6Q2S0_9ASTR</name>
<reference evidence="1 2" key="1">
    <citation type="submission" date="2019-05" db="EMBL/GenBank/DDBJ databases">
        <title>Mikania micrantha, genome provides insights into the molecular mechanism of rapid growth.</title>
        <authorList>
            <person name="Liu B."/>
        </authorList>
    </citation>
    <scope>NUCLEOTIDE SEQUENCE [LARGE SCALE GENOMIC DNA]</scope>
    <source>
        <strain evidence="1">NLD-2019</strain>
        <tissue evidence="1">Leaf</tissue>
    </source>
</reference>
<dbReference type="AlphaFoldDB" id="A0A5N6Q2S0"/>
<protein>
    <submittedName>
        <fullName evidence="1">Uncharacterized protein</fullName>
    </submittedName>
</protein>